<dbReference type="EMBL" id="VUJX02000013">
    <property type="protein sequence ID" value="KAL0929906.1"/>
    <property type="molecule type" value="Genomic_DNA"/>
</dbReference>
<name>A0ACC3YDI6_COLTU</name>
<keyword evidence="2" id="KW-1185">Reference proteome</keyword>
<reference evidence="1 2" key="1">
    <citation type="journal article" date="2020" name="Phytopathology">
        <title>Genome Sequence Resources of Colletotrichum truncatum, C. plurivorum, C. musicola, and C. sojae: Four Species Pathogenic to Soybean (Glycine max).</title>
        <authorList>
            <person name="Rogerio F."/>
            <person name="Boufleur T.R."/>
            <person name="Ciampi-Guillardi M."/>
            <person name="Sukno S.A."/>
            <person name="Thon M.R."/>
            <person name="Massola Junior N.S."/>
            <person name="Baroncelli R."/>
        </authorList>
    </citation>
    <scope>NUCLEOTIDE SEQUENCE [LARGE SCALE GENOMIC DNA]</scope>
    <source>
        <strain evidence="1 2">CMES1059</strain>
    </source>
</reference>
<evidence type="ECO:0000313" key="1">
    <source>
        <dbReference type="EMBL" id="KAL0929906.1"/>
    </source>
</evidence>
<gene>
    <name evidence="1" type="ORF">CTRU02_215115</name>
</gene>
<evidence type="ECO:0000313" key="2">
    <source>
        <dbReference type="Proteomes" id="UP000805649"/>
    </source>
</evidence>
<dbReference type="Proteomes" id="UP000805649">
    <property type="component" value="Unassembled WGS sequence"/>
</dbReference>
<sequence>MASAYSSDQLSHFLDYIEVPERYRHVTPSPQLLNVLHVHTISKLPYENLSLHYNPSHEIDLEPQSLFRKMVTNNRGRGGFCMEIAILYNHILRAMGFEAYTAGVRTRRRIEGVPRGDFPGWGHIVNIVTFSDGSKYHADVAFGGDGATMPMPLVEGLVHENLGTQQIRLVREWLPSQVLRVESSKLWIYQYRNREAADWNSFYAFPEIEFLEPDWGVVNHWMSTHRDSNQVKNLLVVKFLRQKKVEADTDEQTICGKKMMVNNVVKQNLGGKTEIVQICATEESRISALEGFFDIKLMESEKAGIQGSALRLSV</sequence>
<accession>A0ACC3YDI6</accession>
<protein>
    <submittedName>
        <fullName evidence="1">Arylamine n-acetyltransferase 1</fullName>
    </submittedName>
</protein>
<organism evidence="1 2">
    <name type="scientific">Colletotrichum truncatum</name>
    <name type="common">Anthracnose fungus</name>
    <name type="synonym">Colletotrichum capsici</name>
    <dbReference type="NCBI Taxonomy" id="5467"/>
    <lineage>
        <taxon>Eukaryota</taxon>
        <taxon>Fungi</taxon>
        <taxon>Dikarya</taxon>
        <taxon>Ascomycota</taxon>
        <taxon>Pezizomycotina</taxon>
        <taxon>Sordariomycetes</taxon>
        <taxon>Hypocreomycetidae</taxon>
        <taxon>Glomerellales</taxon>
        <taxon>Glomerellaceae</taxon>
        <taxon>Colletotrichum</taxon>
        <taxon>Colletotrichum truncatum species complex</taxon>
    </lineage>
</organism>
<proteinExistence type="predicted"/>
<comment type="caution">
    <text evidence="1">The sequence shown here is derived from an EMBL/GenBank/DDBJ whole genome shotgun (WGS) entry which is preliminary data.</text>
</comment>